<dbReference type="PANTHER" id="PTHR37947">
    <property type="entry name" value="BLL2462 PROTEIN"/>
    <property type="match status" value="1"/>
</dbReference>
<dbReference type="AlphaFoldDB" id="A0A2K8UAM9"/>
<dbReference type="SUPFAM" id="SSF52317">
    <property type="entry name" value="Class I glutamine amidotransferase-like"/>
    <property type="match status" value="1"/>
</dbReference>
<feature type="domain" description="VWFA" evidence="2">
    <location>
        <begin position="390"/>
        <end position="562"/>
    </location>
</feature>
<keyword evidence="4" id="KW-1185">Reference proteome</keyword>
<protein>
    <recommendedName>
        <fullName evidence="2">VWFA domain-containing protein</fullName>
    </recommendedName>
</protein>
<dbReference type="PROSITE" id="PS50234">
    <property type="entry name" value="VWFA"/>
    <property type="match status" value="1"/>
</dbReference>
<dbReference type="EMBL" id="CP020370">
    <property type="protein sequence ID" value="AUB82121.1"/>
    <property type="molecule type" value="Genomic_DNA"/>
</dbReference>
<feature type="transmembrane region" description="Helical" evidence="1">
    <location>
        <begin position="12"/>
        <end position="33"/>
    </location>
</feature>
<gene>
    <name evidence="3" type="ORF">THSYN_14960</name>
</gene>
<evidence type="ECO:0000259" key="2">
    <source>
        <dbReference type="PROSITE" id="PS50234"/>
    </source>
</evidence>
<reference evidence="3 4" key="1">
    <citation type="submission" date="2017-03" db="EMBL/GenBank/DDBJ databases">
        <title>Complete genome sequence of Candidatus 'Thiodictyon syntrophicum' sp. nov. strain Cad16T, a photolithoautotroph purple sulfur bacterium isolated from an alpine meromictic lake.</title>
        <authorList>
            <person name="Luedin S.M."/>
            <person name="Pothier J.F."/>
            <person name="Danza F."/>
            <person name="Storelli N."/>
            <person name="Wittwer M."/>
            <person name="Tonolla M."/>
        </authorList>
    </citation>
    <scope>NUCLEOTIDE SEQUENCE [LARGE SCALE GENOMIC DNA]</scope>
    <source>
        <strain evidence="3 4">Cad16T</strain>
    </source>
</reference>
<proteinExistence type="predicted"/>
<keyword evidence="1" id="KW-0472">Membrane</keyword>
<dbReference type="KEGG" id="tsy:THSYN_14960"/>
<dbReference type="RefSeq" id="WP_100919867.1">
    <property type="nucleotide sequence ID" value="NZ_CP020370.1"/>
</dbReference>
<evidence type="ECO:0000256" key="1">
    <source>
        <dbReference type="SAM" id="Phobius"/>
    </source>
</evidence>
<organism evidence="3 4">
    <name type="scientific">Candidatus Thiodictyon syntrophicum</name>
    <dbReference type="NCBI Taxonomy" id="1166950"/>
    <lineage>
        <taxon>Bacteria</taxon>
        <taxon>Pseudomonadati</taxon>
        <taxon>Pseudomonadota</taxon>
        <taxon>Gammaproteobacteria</taxon>
        <taxon>Chromatiales</taxon>
        <taxon>Chromatiaceae</taxon>
        <taxon>Thiodictyon</taxon>
    </lineage>
</organism>
<dbReference type="SMART" id="SM00327">
    <property type="entry name" value="VWA"/>
    <property type="match status" value="2"/>
</dbReference>
<evidence type="ECO:0000313" key="3">
    <source>
        <dbReference type="EMBL" id="AUB82121.1"/>
    </source>
</evidence>
<dbReference type="InterPro" id="IPR029062">
    <property type="entry name" value="Class_I_gatase-like"/>
</dbReference>
<dbReference type="CDD" id="cd00198">
    <property type="entry name" value="vWFA"/>
    <property type="match status" value="2"/>
</dbReference>
<accession>A0A2K8UAM9</accession>
<keyword evidence="1" id="KW-0812">Transmembrane</keyword>
<dbReference type="SUPFAM" id="SSF53300">
    <property type="entry name" value="vWA-like"/>
    <property type="match status" value="2"/>
</dbReference>
<dbReference type="Gene3D" id="3.40.50.880">
    <property type="match status" value="2"/>
</dbReference>
<evidence type="ECO:0000313" key="4">
    <source>
        <dbReference type="Proteomes" id="UP000232638"/>
    </source>
</evidence>
<name>A0A2K8UAM9_9GAMM</name>
<keyword evidence="1" id="KW-1133">Transmembrane helix</keyword>
<dbReference type="Pfam" id="PF13519">
    <property type="entry name" value="VWA_2"/>
    <property type="match status" value="1"/>
</dbReference>
<dbReference type="Proteomes" id="UP000232638">
    <property type="component" value="Chromosome"/>
</dbReference>
<dbReference type="OrthoDB" id="9784383at2"/>
<dbReference type="Gene3D" id="3.40.50.410">
    <property type="entry name" value="von Willebrand factor, type A domain"/>
    <property type="match status" value="1"/>
</dbReference>
<dbReference type="PANTHER" id="PTHR37947:SF1">
    <property type="entry name" value="BLL2462 PROTEIN"/>
    <property type="match status" value="1"/>
</dbReference>
<dbReference type="InterPro" id="IPR036465">
    <property type="entry name" value="vWFA_dom_sf"/>
</dbReference>
<sequence length="856" mass="90003">MKHWSAPLPVRSGVWFRLAAIALAIGALITAYLPAIRGPVHLLVLLDESASMPRAWMDEAWSDLIPRLAELPPDSRLSVVRIGSRPVVEIRGRALDRVGPLSGDHTERLPRHLPLNDTGTAIAAALTQARELLGRGESGLVLLISDGRETLGHAAPVLRRFVPAGIPVLWWDPSRGRTLTDAGVTSLEVKSGTDGVIVATVGISAGTLQDAQVLVMRDGRPALQRQVALEQDQIRLVELGLGHDRLAPGFHQVTAQVRATGDLLAGNDRRGLILNVAGPPRLGLVARRPAESPVTRSLTAGGWAVEVTDAAGFDPKRLDSLGVLILEGISPAELSPAAWTSIERAVTRGGTGLILLGGPGTFGAGGYRHSTLEALLPVTAQAPDRTPAAAVIYAVDTSGSMAQPTRLGTTRLELARAAVAASVGELGSKDQSAVLVFDVQARVVLPLAVRGAGTRDVAEAWHPSPGGGTRLAPVIDRTLGLLAAPVPDQRLLVLVSDGQVTDPERAVDLGGRIKTAGVKLSVLAVGDAAAGANLRALAQAAGGRYQEVADLLELPRLMEAEVERRRDPIESGPIRPQALEPLPFAAAPVAPWPELAAYPVTRAREGARVYLAAPNGDPLLAAHRAGAGWVLALPAGLGDWAPDWPTWSHWGTVLGGLVDWAAGGGEPMAARLDLQPDGSRRLQIDRVEPAGTWSPATPLALRVQDPEGREIQVQAEPAAPGRYTARLPDGPVGHYRILATEAGAGAADLWYQPDLEFTPGHGLGEGPGGAVAAGLLVPWSAQDGGLPLPRLTGRLPRALVLAALLVFLAGLFCERFPFSRIAATDRPTAPTCIGRGPGCRRERRFRRGWGSAIPLR</sequence>
<dbReference type="InterPro" id="IPR002035">
    <property type="entry name" value="VWF_A"/>
</dbReference>